<evidence type="ECO:0000313" key="1">
    <source>
        <dbReference type="EMBL" id="ABF39704.1"/>
    </source>
</evidence>
<organism evidence="1 2">
    <name type="scientific">Koribacter versatilis (strain Ellin345)</name>
    <dbReference type="NCBI Taxonomy" id="204669"/>
    <lineage>
        <taxon>Bacteria</taxon>
        <taxon>Pseudomonadati</taxon>
        <taxon>Acidobacteriota</taxon>
        <taxon>Terriglobia</taxon>
        <taxon>Terriglobales</taxon>
        <taxon>Candidatus Korobacteraceae</taxon>
        <taxon>Candidatus Korobacter</taxon>
    </lineage>
</organism>
<dbReference type="eggNOG" id="ENOG5030D49">
    <property type="taxonomic scope" value="Bacteria"/>
</dbReference>
<protein>
    <submittedName>
        <fullName evidence="1">Uncharacterized protein</fullName>
    </submittedName>
</protein>
<name>Q1ITU6_KORVE</name>
<dbReference type="HOGENOM" id="CLU_1452674_0_0_0"/>
<proteinExistence type="predicted"/>
<dbReference type="EnsemblBacteria" id="ABF39704">
    <property type="protein sequence ID" value="ABF39704"/>
    <property type="gene ID" value="Acid345_0699"/>
</dbReference>
<accession>Q1ITU6</accession>
<dbReference type="AlphaFoldDB" id="Q1ITU6"/>
<evidence type="ECO:0000313" key="2">
    <source>
        <dbReference type="Proteomes" id="UP000002432"/>
    </source>
</evidence>
<dbReference type="EMBL" id="CP000360">
    <property type="protein sequence ID" value="ABF39704.1"/>
    <property type="molecule type" value="Genomic_DNA"/>
</dbReference>
<dbReference type="KEGG" id="aba:Acid345_0699"/>
<keyword evidence="2" id="KW-1185">Reference proteome</keyword>
<gene>
    <name evidence="1" type="ordered locus">Acid345_0699</name>
</gene>
<sequence>MLAASISSARFYHGISPQPQLIKQPSYGKLPPVKLLRYIELKSGHSDNGPAWIGYVTSSKTGRTLYFNGRGLMKLKGQRRGNSGGNYVDMETGESFWVSGVKKNGQDRHWAGSGKVLVEAAALADYLKAIGTTTLDRSRCEVTETIQATDIKRLSELANSSCKGWPDEPCDPYSFTRNVALRRGSE</sequence>
<dbReference type="Proteomes" id="UP000002432">
    <property type="component" value="Chromosome"/>
</dbReference>
<reference evidence="1 2" key="1">
    <citation type="journal article" date="2009" name="Appl. Environ. Microbiol.">
        <title>Three genomes from the phylum Acidobacteria provide insight into the lifestyles of these microorganisms in soils.</title>
        <authorList>
            <person name="Ward N.L."/>
            <person name="Challacombe J.F."/>
            <person name="Janssen P.H."/>
            <person name="Henrissat B."/>
            <person name="Coutinho P.M."/>
            <person name="Wu M."/>
            <person name="Xie G."/>
            <person name="Haft D.H."/>
            <person name="Sait M."/>
            <person name="Badger J."/>
            <person name="Barabote R.D."/>
            <person name="Bradley B."/>
            <person name="Brettin T.S."/>
            <person name="Brinkac L.M."/>
            <person name="Bruce D."/>
            <person name="Creasy T."/>
            <person name="Daugherty S.C."/>
            <person name="Davidsen T.M."/>
            <person name="DeBoy R.T."/>
            <person name="Detter J.C."/>
            <person name="Dodson R.J."/>
            <person name="Durkin A.S."/>
            <person name="Ganapathy A."/>
            <person name="Gwinn-Giglio M."/>
            <person name="Han C.S."/>
            <person name="Khouri H."/>
            <person name="Kiss H."/>
            <person name="Kothari S.P."/>
            <person name="Madupu R."/>
            <person name="Nelson K.E."/>
            <person name="Nelson W.C."/>
            <person name="Paulsen I."/>
            <person name="Penn K."/>
            <person name="Ren Q."/>
            <person name="Rosovitz M.J."/>
            <person name="Selengut J.D."/>
            <person name="Shrivastava S."/>
            <person name="Sullivan S.A."/>
            <person name="Tapia R."/>
            <person name="Thompson L.S."/>
            <person name="Watkins K.L."/>
            <person name="Yang Q."/>
            <person name="Yu C."/>
            <person name="Zafar N."/>
            <person name="Zhou L."/>
            <person name="Kuske C.R."/>
        </authorList>
    </citation>
    <scope>NUCLEOTIDE SEQUENCE [LARGE SCALE GENOMIC DNA]</scope>
    <source>
        <strain evidence="1 2">Ellin345</strain>
    </source>
</reference>